<feature type="region of interest" description="Disordered" evidence="1">
    <location>
        <begin position="29"/>
        <end position="63"/>
    </location>
</feature>
<name>A0A8X6UVC0_NEPPI</name>
<dbReference type="AlphaFoldDB" id="A0A8X6UVC0"/>
<keyword evidence="3" id="KW-1185">Reference proteome</keyword>
<gene>
    <name evidence="2" type="ORF">NPIL_156201</name>
</gene>
<dbReference type="Proteomes" id="UP000887013">
    <property type="component" value="Unassembled WGS sequence"/>
</dbReference>
<accession>A0A8X6UVC0</accession>
<organism evidence="2 3">
    <name type="scientific">Nephila pilipes</name>
    <name type="common">Giant wood spider</name>
    <name type="synonym">Nephila maculata</name>
    <dbReference type="NCBI Taxonomy" id="299642"/>
    <lineage>
        <taxon>Eukaryota</taxon>
        <taxon>Metazoa</taxon>
        <taxon>Ecdysozoa</taxon>
        <taxon>Arthropoda</taxon>
        <taxon>Chelicerata</taxon>
        <taxon>Arachnida</taxon>
        <taxon>Araneae</taxon>
        <taxon>Araneomorphae</taxon>
        <taxon>Entelegynae</taxon>
        <taxon>Araneoidea</taxon>
        <taxon>Nephilidae</taxon>
        <taxon>Nephila</taxon>
    </lineage>
</organism>
<evidence type="ECO:0000256" key="1">
    <source>
        <dbReference type="SAM" id="MobiDB-lite"/>
    </source>
</evidence>
<protein>
    <submittedName>
        <fullName evidence="2">Uncharacterized protein</fullName>
    </submittedName>
</protein>
<sequence>MSSFKDFLERTKDVIVDSSNKVKRNYSFAQAVSNAPRPQSGSETSEQNEARTNQNYRPTPNYAHNKYEGKFSHYIDLLLVLADILNKFPGLVAQLPRIAAVKNNKNQKYAIIEALLYSDSYV</sequence>
<comment type="caution">
    <text evidence="2">The sequence shown here is derived from an EMBL/GenBank/DDBJ whole genome shotgun (WGS) entry which is preliminary data.</text>
</comment>
<evidence type="ECO:0000313" key="2">
    <source>
        <dbReference type="EMBL" id="GFU47366.1"/>
    </source>
</evidence>
<reference evidence="2" key="1">
    <citation type="submission" date="2020-08" db="EMBL/GenBank/DDBJ databases">
        <title>Multicomponent nature underlies the extraordinary mechanical properties of spider dragline silk.</title>
        <authorList>
            <person name="Kono N."/>
            <person name="Nakamura H."/>
            <person name="Mori M."/>
            <person name="Yoshida Y."/>
            <person name="Ohtoshi R."/>
            <person name="Malay A.D."/>
            <person name="Moran D.A.P."/>
            <person name="Tomita M."/>
            <person name="Numata K."/>
            <person name="Arakawa K."/>
        </authorList>
    </citation>
    <scope>NUCLEOTIDE SEQUENCE</scope>
</reference>
<proteinExistence type="predicted"/>
<dbReference type="EMBL" id="BMAW01037198">
    <property type="protein sequence ID" value="GFU47366.1"/>
    <property type="molecule type" value="Genomic_DNA"/>
</dbReference>
<evidence type="ECO:0000313" key="3">
    <source>
        <dbReference type="Proteomes" id="UP000887013"/>
    </source>
</evidence>
<feature type="compositionally biased region" description="Polar residues" evidence="1">
    <location>
        <begin position="29"/>
        <end position="58"/>
    </location>
</feature>